<organism evidence="9 10">
    <name type="scientific">Paenibacillus anaericanus</name>
    <dbReference type="NCBI Taxonomy" id="170367"/>
    <lineage>
        <taxon>Bacteria</taxon>
        <taxon>Bacillati</taxon>
        <taxon>Bacillota</taxon>
        <taxon>Bacilli</taxon>
        <taxon>Bacillales</taxon>
        <taxon>Paenibacillaceae</taxon>
        <taxon>Paenibacillus</taxon>
    </lineage>
</organism>
<dbReference type="InterPro" id="IPR006741">
    <property type="entry name" value="AgrB"/>
</dbReference>
<dbReference type="OrthoDB" id="2666767at2"/>
<keyword evidence="3" id="KW-0645">Protease</keyword>
<evidence type="ECO:0000313" key="9">
    <source>
        <dbReference type="EMBL" id="RUT48790.1"/>
    </source>
</evidence>
<dbReference type="Pfam" id="PF04647">
    <property type="entry name" value="AgrB"/>
    <property type="match status" value="1"/>
</dbReference>
<keyword evidence="6 8" id="KW-1133">Transmembrane helix</keyword>
<dbReference type="RefSeq" id="WP_127190386.1">
    <property type="nucleotide sequence ID" value="NZ_RZNY01000001.1"/>
</dbReference>
<dbReference type="GO" id="GO:0009372">
    <property type="term" value="P:quorum sensing"/>
    <property type="evidence" value="ECO:0007669"/>
    <property type="project" value="UniProtKB-KW"/>
</dbReference>
<dbReference type="AlphaFoldDB" id="A0A3S1DTK3"/>
<dbReference type="SMART" id="SM00793">
    <property type="entry name" value="AgrB"/>
    <property type="match status" value="1"/>
</dbReference>
<evidence type="ECO:0000256" key="2">
    <source>
        <dbReference type="ARBA" id="ARBA00022654"/>
    </source>
</evidence>
<evidence type="ECO:0000256" key="4">
    <source>
        <dbReference type="ARBA" id="ARBA00022692"/>
    </source>
</evidence>
<dbReference type="GO" id="GO:0016020">
    <property type="term" value="C:membrane"/>
    <property type="evidence" value="ECO:0007669"/>
    <property type="project" value="InterPro"/>
</dbReference>
<keyword evidence="10" id="KW-1185">Reference proteome</keyword>
<proteinExistence type="predicted"/>
<keyword evidence="4 8" id="KW-0812">Transmembrane</keyword>
<reference evidence="9 10" key="1">
    <citation type="submission" date="2018-12" db="EMBL/GenBank/DDBJ databases">
        <authorList>
            <person name="Sun L."/>
            <person name="Chen Z."/>
        </authorList>
    </citation>
    <scope>NUCLEOTIDE SEQUENCE [LARGE SCALE GENOMIC DNA]</scope>
    <source>
        <strain evidence="9 10">DSM 15890</strain>
    </source>
</reference>
<name>A0A3S1DTK3_9BACL</name>
<dbReference type="EMBL" id="RZNY01000001">
    <property type="protein sequence ID" value="RUT48790.1"/>
    <property type="molecule type" value="Genomic_DNA"/>
</dbReference>
<comment type="caution">
    <text evidence="9">The sequence shown here is derived from an EMBL/GenBank/DDBJ whole genome shotgun (WGS) entry which is preliminary data.</text>
</comment>
<evidence type="ECO:0000256" key="5">
    <source>
        <dbReference type="ARBA" id="ARBA00022801"/>
    </source>
</evidence>
<feature type="transmembrane region" description="Helical" evidence="8">
    <location>
        <begin position="138"/>
        <end position="161"/>
    </location>
</feature>
<feature type="transmembrane region" description="Helical" evidence="8">
    <location>
        <begin position="29"/>
        <end position="50"/>
    </location>
</feature>
<keyword evidence="5" id="KW-0378">Hydrolase</keyword>
<feature type="transmembrane region" description="Helical" evidence="8">
    <location>
        <begin position="96"/>
        <end position="117"/>
    </location>
</feature>
<evidence type="ECO:0000256" key="3">
    <source>
        <dbReference type="ARBA" id="ARBA00022670"/>
    </source>
</evidence>
<evidence type="ECO:0000256" key="8">
    <source>
        <dbReference type="SAM" id="Phobius"/>
    </source>
</evidence>
<dbReference type="GO" id="GO:0006508">
    <property type="term" value="P:proteolysis"/>
    <property type="evidence" value="ECO:0007669"/>
    <property type="project" value="UniProtKB-KW"/>
</dbReference>
<evidence type="ECO:0000256" key="6">
    <source>
        <dbReference type="ARBA" id="ARBA00022989"/>
    </source>
</evidence>
<accession>A0A3S1DTK3</accession>
<sequence>MIESIALQMAMRIKAAAPEHPTSINVLKYSLSLILNAVFIIAATLTISLFTGRTKEIAIILVSYAILRQVSGGIHLKSGMQCVLCTTGAFTVMSLIHFSPISLQGANAISLILVLIFSPSNIEKQSRIKKEHYPKLKVISFLLVAANLVIASPVIAISFLAQSLTLIHRKGGE</sequence>
<keyword evidence="2" id="KW-0673">Quorum sensing</keyword>
<evidence type="ECO:0000313" key="10">
    <source>
        <dbReference type="Proteomes" id="UP000279446"/>
    </source>
</evidence>
<dbReference type="GO" id="GO:0008233">
    <property type="term" value="F:peptidase activity"/>
    <property type="evidence" value="ECO:0007669"/>
    <property type="project" value="UniProtKB-KW"/>
</dbReference>
<keyword evidence="7 8" id="KW-0472">Membrane</keyword>
<keyword evidence="1" id="KW-1003">Cell membrane</keyword>
<evidence type="ECO:0000256" key="7">
    <source>
        <dbReference type="ARBA" id="ARBA00023136"/>
    </source>
</evidence>
<gene>
    <name evidence="9" type="ORF">EJP82_01135</name>
</gene>
<dbReference type="Proteomes" id="UP000279446">
    <property type="component" value="Unassembled WGS sequence"/>
</dbReference>
<evidence type="ECO:0000256" key="1">
    <source>
        <dbReference type="ARBA" id="ARBA00022475"/>
    </source>
</evidence>
<protein>
    <submittedName>
        <fullName evidence="9">Accessory regulator AgrB</fullName>
    </submittedName>
</protein>